<protein>
    <submittedName>
        <fullName evidence="2">Uncharacterized protein</fullName>
    </submittedName>
</protein>
<gene>
    <name evidence="2" type="ORF">NE237_026207</name>
</gene>
<feature type="compositionally biased region" description="Polar residues" evidence="1">
    <location>
        <begin position="97"/>
        <end position="114"/>
    </location>
</feature>
<evidence type="ECO:0000256" key="1">
    <source>
        <dbReference type="SAM" id="MobiDB-lite"/>
    </source>
</evidence>
<comment type="caution">
    <text evidence="2">The sequence shown here is derived from an EMBL/GenBank/DDBJ whole genome shotgun (WGS) entry which is preliminary data.</text>
</comment>
<proteinExistence type="predicted"/>
<reference evidence="2" key="1">
    <citation type="journal article" date="2023" name="Plant J.">
        <title>The genome of the king protea, Protea cynaroides.</title>
        <authorList>
            <person name="Chang J."/>
            <person name="Duong T.A."/>
            <person name="Schoeman C."/>
            <person name="Ma X."/>
            <person name="Roodt D."/>
            <person name="Barker N."/>
            <person name="Li Z."/>
            <person name="Van de Peer Y."/>
            <person name="Mizrachi E."/>
        </authorList>
    </citation>
    <scope>NUCLEOTIDE SEQUENCE</scope>
    <source>
        <tissue evidence="2">Young leaves</tissue>
    </source>
</reference>
<name>A0A9Q0H5Q0_9MAGN</name>
<accession>A0A9Q0H5Q0</accession>
<sequence length="437" mass="48492">MNLPVNSFSDPLWYPLPLSSGASNHVTDKPENLLGMIPYRGNCMHFAFSSGIPRRCFDPRTKKLHISRHVTFVEDESLYSDDPPHALPNLSTDVRLSSSLGSAPGETSSLSVAPQSAPDELDQPSLAASLPSPSASSGKTIEAPSISFPSTIIVRRSALIYGNSPFGSCRKESIPYPFRASSRAFLSPLIGSASVGEGCAYHDDSNEFPGDDGVRTLGIPEWGRWYTGQRWDRDYNEFGLLAGHGTNNRDPIPNRVFFVLWWDHSQGPLRPPKKREISAHHPIEKTNPYRQYSTSECPRHTIHRTSQWKPYVGRKELVPCRDVIPLIIKRGALSIISQFDITFMDPTKAIRGFGLLLLGLTPAPKPEVNSARGSQISMLQPMLDKTDPFFHLWDHSTLSGGLPRDVTYNRPALAKEASVLALRAKNFKSDSEHPWNP</sequence>
<keyword evidence="3" id="KW-1185">Reference proteome</keyword>
<dbReference type="EMBL" id="JAMYWD010000010">
    <property type="protein sequence ID" value="KAJ4959096.1"/>
    <property type="molecule type" value="Genomic_DNA"/>
</dbReference>
<organism evidence="2 3">
    <name type="scientific">Protea cynaroides</name>
    <dbReference type="NCBI Taxonomy" id="273540"/>
    <lineage>
        <taxon>Eukaryota</taxon>
        <taxon>Viridiplantae</taxon>
        <taxon>Streptophyta</taxon>
        <taxon>Embryophyta</taxon>
        <taxon>Tracheophyta</taxon>
        <taxon>Spermatophyta</taxon>
        <taxon>Magnoliopsida</taxon>
        <taxon>Proteales</taxon>
        <taxon>Proteaceae</taxon>
        <taxon>Protea</taxon>
    </lineage>
</organism>
<evidence type="ECO:0000313" key="3">
    <source>
        <dbReference type="Proteomes" id="UP001141806"/>
    </source>
</evidence>
<evidence type="ECO:0000313" key="2">
    <source>
        <dbReference type="EMBL" id="KAJ4959096.1"/>
    </source>
</evidence>
<dbReference type="Proteomes" id="UP001141806">
    <property type="component" value="Unassembled WGS sequence"/>
</dbReference>
<dbReference type="AlphaFoldDB" id="A0A9Q0H5Q0"/>
<feature type="compositionally biased region" description="Low complexity" evidence="1">
    <location>
        <begin position="124"/>
        <end position="137"/>
    </location>
</feature>
<feature type="region of interest" description="Disordered" evidence="1">
    <location>
        <begin position="97"/>
        <end position="142"/>
    </location>
</feature>